<name>A0A133VHA2_9EURY</name>
<dbReference type="CDD" id="cd03801">
    <property type="entry name" value="GT4_PimA-like"/>
    <property type="match status" value="1"/>
</dbReference>
<evidence type="ECO:0000313" key="3">
    <source>
        <dbReference type="EMBL" id="KXB05815.1"/>
    </source>
</evidence>
<feature type="domain" description="Glycosyltransferase subfamily 4-like N-terminal" evidence="2">
    <location>
        <begin position="15"/>
        <end position="186"/>
    </location>
</feature>
<comment type="caution">
    <text evidence="3">The sequence shown here is derived from an EMBL/GenBank/DDBJ whole genome shotgun (WGS) entry which is preliminary data.</text>
</comment>
<dbReference type="PANTHER" id="PTHR45947">
    <property type="entry name" value="SULFOQUINOVOSYL TRANSFERASE SQD2"/>
    <property type="match status" value="1"/>
</dbReference>
<sequence>MKVAMISDWYPPKLGGVETLVEEMAENMNNRPEAKVDVITQNFSSTFTFRDKLEENNGVTVKRLAGITGPFHNTYFHPELPFKIKELFKEEDYDVVHTHHFFTPLSVLSTKVAREMYPPRECIVSTNHTYHEKSDSILFTIPKFFASLAGKSSDRILAGSQAAAKIAREICDPDKVRIIRYGVPIDSFNPEKKSQELRERLGVDSDSMIMYAGRFGKRKGVEYLIKAFNSSLDKLDGSKLVLIGKGSKEKTYRKIIDDLNLKDDVIIEGFKPKEELEKFYATADFAVFPSVRDESFGRVLTEAMASGTPYIATEIPGFEEVFEDGTGFILPPTDVKALSEKIVELGTNSELRERFGENGRKVAVDKYSWDEIVDEILGVYNEVFSEV</sequence>
<dbReference type="GO" id="GO:0016757">
    <property type="term" value="F:glycosyltransferase activity"/>
    <property type="evidence" value="ECO:0007669"/>
    <property type="project" value="InterPro"/>
</dbReference>
<organism evidence="3 4">
    <name type="scientific">candidate division MSBL1 archaeon SCGC-AAA382C18</name>
    <dbReference type="NCBI Taxonomy" id="1698281"/>
    <lineage>
        <taxon>Archaea</taxon>
        <taxon>Methanobacteriati</taxon>
        <taxon>Methanobacteriota</taxon>
        <taxon>candidate division MSBL1</taxon>
    </lineage>
</organism>
<evidence type="ECO:0000259" key="1">
    <source>
        <dbReference type="Pfam" id="PF00534"/>
    </source>
</evidence>
<accession>A0A133VHA2</accession>
<dbReference type="InterPro" id="IPR001296">
    <property type="entry name" value="Glyco_trans_1"/>
</dbReference>
<dbReference type="Pfam" id="PF13439">
    <property type="entry name" value="Glyco_transf_4"/>
    <property type="match status" value="1"/>
</dbReference>
<evidence type="ECO:0000259" key="2">
    <source>
        <dbReference type="Pfam" id="PF13439"/>
    </source>
</evidence>
<gene>
    <name evidence="3" type="ORF">AKJ52_02990</name>
</gene>
<dbReference type="SUPFAM" id="SSF53756">
    <property type="entry name" value="UDP-Glycosyltransferase/glycogen phosphorylase"/>
    <property type="match status" value="1"/>
</dbReference>
<keyword evidence="4" id="KW-1185">Reference proteome</keyword>
<feature type="domain" description="Glycosyl transferase family 1" evidence="1">
    <location>
        <begin position="196"/>
        <end position="361"/>
    </location>
</feature>
<protein>
    <recommendedName>
        <fullName evidence="5">Glycosyl transferase family 1</fullName>
    </recommendedName>
</protein>
<proteinExistence type="predicted"/>
<dbReference type="InterPro" id="IPR028098">
    <property type="entry name" value="Glyco_trans_4-like_N"/>
</dbReference>
<dbReference type="PANTHER" id="PTHR45947:SF3">
    <property type="entry name" value="SULFOQUINOVOSYL TRANSFERASE SQD2"/>
    <property type="match status" value="1"/>
</dbReference>
<dbReference type="EMBL" id="LHYF01000070">
    <property type="protein sequence ID" value="KXB05815.1"/>
    <property type="molecule type" value="Genomic_DNA"/>
</dbReference>
<evidence type="ECO:0000313" key="4">
    <source>
        <dbReference type="Proteomes" id="UP000070404"/>
    </source>
</evidence>
<dbReference type="InterPro" id="IPR050194">
    <property type="entry name" value="Glycosyltransferase_grp1"/>
</dbReference>
<dbReference type="AlphaFoldDB" id="A0A133VHA2"/>
<dbReference type="Proteomes" id="UP000070404">
    <property type="component" value="Unassembled WGS sequence"/>
</dbReference>
<evidence type="ECO:0008006" key="5">
    <source>
        <dbReference type="Google" id="ProtNLM"/>
    </source>
</evidence>
<dbReference type="Gene3D" id="3.40.50.2000">
    <property type="entry name" value="Glycogen Phosphorylase B"/>
    <property type="match status" value="2"/>
</dbReference>
<reference evidence="3 4" key="1">
    <citation type="journal article" date="2016" name="Sci. Rep.">
        <title>Metabolic traits of an uncultured archaeal lineage -MSBL1- from brine pools of the Red Sea.</title>
        <authorList>
            <person name="Mwirichia R."/>
            <person name="Alam I."/>
            <person name="Rashid M."/>
            <person name="Vinu M."/>
            <person name="Ba-Alawi W."/>
            <person name="Anthony Kamau A."/>
            <person name="Kamanda Ngugi D."/>
            <person name="Goker M."/>
            <person name="Klenk H.P."/>
            <person name="Bajic V."/>
            <person name="Stingl U."/>
        </authorList>
    </citation>
    <scope>NUCLEOTIDE SEQUENCE [LARGE SCALE GENOMIC DNA]</scope>
    <source>
        <strain evidence="3">SCGC-AAA382C18</strain>
    </source>
</reference>
<dbReference type="Pfam" id="PF00534">
    <property type="entry name" value="Glycos_transf_1"/>
    <property type="match status" value="1"/>
</dbReference>